<dbReference type="AlphaFoldDB" id="A0A1Z3MMF0"/>
<dbReference type="EMBL" id="KY913898">
    <property type="protein sequence ID" value="ASD48953.1"/>
    <property type="molecule type" value="Genomic_DNA"/>
</dbReference>
<reference evidence="1" key="1">
    <citation type="submission" date="2017-04" db="EMBL/GenBank/DDBJ databases">
        <title>First report of Klebsiella oxytoca strain simultaneously producing NDM-1, IMP-4 and KPC-2 carbapenemases.</title>
        <authorList>
            <person name="Wang J."/>
            <person name="Li J."/>
            <person name="Yuan M."/>
            <person name="Chen H."/>
            <person name="Jia Y."/>
            <person name="Zhu X."/>
            <person name="Bai L."/>
            <person name="Bai X."/>
            <person name="Fanning S."/>
        </authorList>
    </citation>
    <scope>NUCLEOTIDE SEQUENCE</scope>
    <source>
        <strain evidence="1">PKOX3</strain>
        <plasmid evidence="1">p2-OXA</plasmid>
    </source>
</reference>
<keyword evidence="1" id="KW-0614">Plasmid</keyword>
<sequence length="46" mass="5253">MVFVAGFVESFLHQASFATGYWCYELLTLRAEVYRNAEVILHGISL</sequence>
<geneLocation type="plasmid" evidence="1">
    <name>p2-OXA</name>
</geneLocation>
<organism evidence="1">
    <name type="scientific">Klebsiella oxytoca</name>
    <dbReference type="NCBI Taxonomy" id="571"/>
    <lineage>
        <taxon>Bacteria</taxon>
        <taxon>Pseudomonadati</taxon>
        <taxon>Pseudomonadota</taxon>
        <taxon>Gammaproteobacteria</taxon>
        <taxon>Enterobacterales</taxon>
        <taxon>Enterobacteriaceae</taxon>
        <taxon>Klebsiella/Raoultella group</taxon>
        <taxon>Klebsiella</taxon>
    </lineage>
</organism>
<proteinExistence type="predicted"/>
<protein>
    <submittedName>
        <fullName evidence="1">Uncharacterized protein</fullName>
    </submittedName>
</protein>
<name>A0A1Z3MMF0_KLEOX</name>
<evidence type="ECO:0000313" key="1">
    <source>
        <dbReference type="EMBL" id="ASD48953.1"/>
    </source>
</evidence>
<accession>A0A1Z3MMF0</accession>